<dbReference type="KEGG" id="gta:BCM27_14485"/>
<name>A0AAD0KA76_9ACTN</name>
<sequence length="62" mass="6583">MTVVTMGVRVARVSWIIGSGNDTRAARPIARSPNSESFRGELAMTILSVAVGTVPVRRPCAL</sequence>
<accession>A0AAD0KA76</accession>
<proteinExistence type="predicted"/>
<gene>
    <name evidence="1" type="ORF">DLJ61_14615</name>
</gene>
<dbReference type="EMBL" id="CP029604">
    <property type="protein sequence ID" value="AWO84570.1"/>
    <property type="molecule type" value="Genomic_DNA"/>
</dbReference>
<protein>
    <submittedName>
        <fullName evidence="1">Uncharacterized protein</fullName>
    </submittedName>
</protein>
<dbReference type="Proteomes" id="UP000247118">
    <property type="component" value="Chromosome"/>
</dbReference>
<evidence type="ECO:0000313" key="1">
    <source>
        <dbReference type="EMBL" id="AWO84570.1"/>
    </source>
</evidence>
<organism evidence="1 2">
    <name type="scientific">Gordonia terrae</name>
    <dbReference type="NCBI Taxonomy" id="2055"/>
    <lineage>
        <taxon>Bacteria</taxon>
        <taxon>Bacillati</taxon>
        <taxon>Actinomycetota</taxon>
        <taxon>Actinomycetes</taxon>
        <taxon>Mycobacteriales</taxon>
        <taxon>Gordoniaceae</taxon>
        <taxon>Gordonia</taxon>
    </lineage>
</organism>
<evidence type="ECO:0000313" key="2">
    <source>
        <dbReference type="Proteomes" id="UP000247118"/>
    </source>
</evidence>
<reference evidence="1 2" key="1">
    <citation type="submission" date="2018-05" db="EMBL/GenBank/DDBJ databases">
        <title>Complete genome sequence of Gordonia terrae NRRL B-16283.</title>
        <authorList>
            <person name="Garlena R.A."/>
            <person name="Russell D.A."/>
            <person name="Hatfull G.F."/>
        </authorList>
    </citation>
    <scope>NUCLEOTIDE SEQUENCE [LARGE SCALE GENOMIC DNA]</scope>
    <source>
        <strain evidence="1 2">NRRL B-16283</strain>
    </source>
</reference>
<dbReference type="AlphaFoldDB" id="A0AAD0KA76"/>